<feature type="compositionally biased region" description="Acidic residues" evidence="3">
    <location>
        <begin position="5796"/>
        <end position="5809"/>
    </location>
</feature>
<proteinExistence type="inferred from homology"/>
<dbReference type="GO" id="GO:0045053">
    <property type="term" value="P:protein retention in Golgi apparatus"/>
    <property type="evidence" value="ECO:0000318"/>
    <property type="project" value="GO_Central"/>
</dbReference>
<feature type="compositionally biased region" description="Basic and acidic residues" evidence="3">
    <location>
        <begin position="159"/>
        <end position="176"/>
    </location>
</feature>
<feature type="region of interest" description="Disordered" evidence="3">
    <location>
        <begin position="3368"/>
        <end position="3394"/>
    </location>
</feature>
<feature type="region of interest" description="Disordered" evidence="3">
    <location>
        <begin position="366"/>
        <end position="400"/>
    </location>
</feature>
<protein>
    <recommendedName>
        <fullName evidence="8">Chorein N-terminal domain-containing protein</fullName>
    </recommendedName>
</protein>
<feature type="region of interest" description="Disordered" evidence="3">
    <location>
        <begin position="5986"/>
        <end position="6018"/>
    </location>
</feature>
<dbReference type="Gene3D" id="2.60.40.150">
    <property type="entry name" value="C2 domain"/>
    <property type="match status" value="1"/>
</dbReference>
<dbReference type="InterPro" id="IPR036034">
    <property type="entry name" value="PDZ_sf"/>
</dbReference>
<feature type="region of interest" description="Disordered" evidence="3">
    <location>
        <begin position="4445"/>
        <end position="4471"/>
    </location>
</feature>
<feature type="compositionally biased region" description="Basic and acidic residues" evidence="3">
    <location>
        <begin position="3846"/>
        <end position="3859"/>
    </location>
</feature>
<evidence type="ECO:0000256" key="1">
    <source>
        <dbReference type="ARBA" id="ARBA00006545"/>
    </source>
</evidence>
<evidence type="ECO:0000256" key="2">
    <source>
        <dbReference type="SAM" id="Coils"/>
    </source>
</evidence>
<name>B8CBY6_THAPS</name>
<dbReference type="Pfam" id="PF00168">
    <property type="entry name" value="C2"/>
    <property type="match status" value="1"/>
</dbReference>
<dbReference type="EMBL" id="CM000649">
    <property type="protein sequence ID" value="EED88679.1"/>
    <property type="molecule type" value="Genomic_DNA"/>
</dbReference>
<dbReference type="InterPro" id="IPR009543">
    <property type="entry name" value="VPS13_VAB"/>
</dbReference>
<feature type="compositionally biased region" description="Polar residues" evidence="3">
    <location>
        <begin position="5933"/>
        <end position="5952"/>
    </location>
</feature>
<dbReference type="RefSeq" id="XP_002293670.1">
    <property type="nucleotide sequence ID" value="XM_002293634.1"/>
</dbReference>
<feature type="compositionally biased region" description="Basic residues" evidence="3">
    <location>
        <begin position="418"/>
        <end position="429"/>
    </location>
</feature>
<dbReference type="HOGENOM" id="CLU_223034_0_0_1"/>
<organism evidence="6 7">
    <name type="scientific">Thalassiosira pseudonana</name>
    <name type="common">Marine diatom</name>
    <name type="synonym">Cyclotella nana</name>
    <dbReference type="NCBI Taxonomy" id="35128"/>
    <lineage>
        <taxon>Eukaryota</taxon>
        <taxon>Sar</taxon>
        <taxon>Stramenopiles</taxon>
        <taxon>Ochrophyta</taxon>
        <taxon>Bacillariophyta</taxon>
        <taxon>Coscinodiscophyceae</taxon>
        <taxon>Thalassiosirophycidae</taxon>
        <taxon>Thalassiosirales</taxon>
        <taxon>Thalassiosiraceae</taxon>
        <taxon>Thalassiosira</taxon>
    </lineage>
</organism>
<feature type="compositionally biased region" description="Polar residues" evidence="3">
    <location>
        <begin position="637"/>
        <end position="658"/>
    </location>
</feature>
<dbReference type="Proteomes" id="UP000001449">
    <property type="component" value="Chromosome 14"/>
</dbReference>
<feature type="region of interest" description="Disordered" evidence="3">
    <location>
        <begin position="418"/>
        <end position="459"/>
    </location>
</feature>
<accession>B8CBY6</accession>
<feature type="compositionally biased region" description="Basic and acidic residues" evidence="3">
    <location>
        <begin position="3374"/>
        <end position="3394"/>
    </location>
</feature>
<feature type="compositionally biased region" description="Polar residues" evidence="3">
    <location>
        <begin position="3105"/>
        <end position="3116"/>
    </location>
</feature>
<comment type="similarity">
    <text evidence="1">Belongs to the VPS13 family.</text>
</comment>
<feature type="region of interest" description="Disordered" evidence="3">
    <location>
        <begin position="625"/>
        <end position="718"/>
    </location>
</feature>
<feature type="region of interest" description="Disordered" evidence="3">
    <location>
        <begin position="5769"/>
        <end position="5810"/>
    </location>
</feature>
<dbReference type="InterPro" id="IPR035892">
    <property type="entry name" value="C2_domain_sf"/>
</dbReference>
<dbReference type="KEGG" id="tps:THAPSDRAFT_24753"/>
<feature type="domain" description="PDZ" evidence="5">
    <location>
        <begin position="3706"/>
        <end position="3768"/>
    </location>
</feature>
<feature type="compositionally biased region" description="Low complexity" evidence="3">
    <location>
        <begin position="695"/>
        <end position="706"/>
    </location>
</feature>
<feature type="region of interest" description="Disordered" evidence="3">
    <location>
        <begin position="3838"/>
        <end position="3859"/>
    </location>
</feature>
<dbReference type="CDD" id="cd00030">
    <property type="entry name" value="C2"/>
    <property type="match status" value="1"/>
</dbReference>
<dbReference type="GeneID" id="7451613"/>
<dbReference type="eggNOG" id="KOG1809">
    <property type="taxonomic scope" value="Eukaryota"/>
</dbReference>
<sequence>MASYYNPSKRLSEWAAASLSPYIRLESESPSRHAAAAADLPNQTNNSNSSHAQLSVGIWSGNVQLNNVELRPEAFEHFLNGSSAPPSKDSSNGGVRIQWKVHSGTIDSINVSIPWKSLLVGSSYSSTAAATTSTRREKEGGEESSVTGKGLLASAPKRATKEQHSKPPIADKDDESTLRGCTTVQIQGVRLVLGYEVVHDDPVLHAVQNTSKRRSTFQKDMSSHQAITGVKADNIKSHRREEKNRILQTAERRLLAGLDPFPPSLTQSLQNDIQSMLQSSMEQALASPPPSCSPKSANFFGGGGSPDSTTAPTSYLSKMENYLTSTIKSLLWRVFDSLSLSITQVQLSVVGCSHYDKDLNALLSKGKGTKKRTKQQQAAVDEGASNPRHPMMQPRKRGFHNHQQYHSFQEDQQFNLHRTSHHHHGRSRRSVPGEIAGKRGHKRSSSIEKSKWGSKGVHRRVSSLNSVGWGEGIGISDSKHRAATLEEGSDEDNSNYDRKRNIDVGYGDDCREDPAVWSQEGQVELGLALDQFDIRPGASWKVGSSNSEDNQQNSISWGPSLLKRVQFLGVGVYLRRKNTCDGDAKVAKTAKSMYWNEVDDDDYIINPTNVESLCKLYRHSPTASATTTVATSGDGLDSTSPQNMGLESSGTVQSQETSNTKRRGKRDRKRIAPSDTSNADGLPATISSRPVQNTSSANRSGGSASGILSDKSKKGSTISSTLALTPKRLEMDWKVGHLQSTISSRQLFLLHSFSTSLERLKRGRPLTTIRAAKAHDKALVQRMAEEGTPIMAWEDHIFQALPSLRSEYSRRALLALPGVVSSWWKYAYLSVLDAIRKRKTLLGQCSGGSDNKRMARRGSALSTTMDCQSRWDWSKQSRKEYVELYLLIHGSQQGDGTTDVSDKAAVTAAQLQLDKLEDELSVERILLLKNVARAASIRGESSTADVYHCFSAQTQSTESLIQSPSQPEDSFEPELSINSLRLAGGVSSMSSPRRHTSSPIDFTQKAEFGLKTTQSIAASKKTGGEKDATVVSRDTLHSSKGGSSRGGGFSFFAMLNISGLSLALCELHKDESVGGELTEDNTPSDDVSALTGFSDSDDASVANQPRERIVPVTFDPMSQFWSTTRHGFCHDPIFLMHMSDLALAAKHVEENSAHQSLLECEFSVGSIAVHGDALLPSEKKIFSLGEMPCVEVLGKDVRYLLRSRGETALAPCLSGLIHTGSVSPDEKDPPTAHLFINIAASSILADWHWFKHLASYSSASRDIEPARILGPLENEDELVMLFSIAKQTALANTGLHLEFDRVAVSVPARSGKDCETHLMLSVDSSLFQIGNPSNGCDLDREAASSQLLSPETMLRFSSNAESVSPFYMSGGEISGLQLQLNGLNVDISTSSMGIEAIKKQSISLLRNPINLHVQYSSGMGLDSFARPISACHSVSVNSSPINILVSNSRLRALMAMMKTYSSVFADNPPIPRDGYLQPLLPYLDELTLNEARVSLQSLGVCIIDCEEDVAENVDQQRMLDEIVANFISQISCLDFMYPNQNARDCMAGLICDQCQALGLSRQESLICIDKAEVFFRAECKAVFETASTSSKSPVRQRGGRRGTGRQQPHQTYSGLQLPPGMSIEDLTDVMDQIIVRAAQKTVDEFRHRIGSSLTTSEKDLLMSAESLAVSWSSFYRGSTIETKMKSFSVKNGSGVNFLNMASFVPGGDSAGKDDYALSVSFKEKVARGIRQDVYFEAGIVDSVFLPEAYADAIATCRSVTDLFSDTDTTEAVKLAKDLTINGAATSFSVVLTDKLVPFIRFSSRDLTMSLSDAQSERSTNTSLLIDTIALECLSPTSAEAYPDIITKYQPEDDDSFGSEAAFTIQVSTPRDATIGQTEMLIGLDGVRIVLLRQFVNEVLQYAESTEYGIGLLQRLLESEPNSGNGEKPSQSSKFVLRTRKSSVVLPRDSYSIDLLGVEVEELSISPMSVSEAWSVESYDFKEKKDGGVAVIDEFFDCVAEVSNGSTSENHMPQISRVAVDVRGARLFTSINSRRSSSDKVHLARWNNHVASTGRAESNKETFKASESVDKVLLEEIQSRVWEEITAEPLNLRIRADWAPTLRLLIEDGKDGSKVALDMRMSQFYLLLSVWYANMQELPLLFPFADEFIEKCSVDPYPPSNWPAYGTNEFVNRMTNGSLKNSFEMAFHFSDFSWRCSYDHPNYFAKDPPRISLMGPDCISVAMRGVTCSILCDESSLIRIGLGATTFQVIDERRNESKYPQNVSVDHERQASFVDMNWGLECGRHTLVAGLPLPFQLTVFMTPDNYCMINLGADLLEASLVDLTPIWLLLDYFGLYFKEGNYGNPTFAAEEFVKKSLGRNASATEEQSDSDCMSIDFRMFLIKPHILVPSTSGEHSGLCVMLETMGLYYRYKSFGLDYSSQDIVARDLGIVVLSEYMEPSISRGLRQVSGSLSSCGVKTLIEGMSFSIKYDFNTSTNYIRLAVRVPLSSHHFHGGSMNGIESPDIEVKLFSVPPPLVCKPFVSPSRNPGYHETTIYFSHDYMMLVASLLTAFVGPSEEEPTEDNTKADTEDTAPGYLFSITAHVERVKLIISDPIMGMHRPILSICLPSLLLNASQLEDSQHHPNRELDKLPSHGIPRRHDNAKDLQGSAEATVFVDYFKLGATRNWEPFVEPVRCLVLHEKSDSRGKGLTLNIDCPLHLNITGALIETLDDAVETFEMFWSKASNQRGHRTQVKKRHSLGCLVATSTSNDPRLPSSSLTVYHSPAEELQDTERVAFSFKNHTGQRIRVHTHSTFEADQSNSKTTLFYLDHLQLMPLSFPATISVIKNMASTEVPIKGDQDVQMISKKQQGVSRSHVIDVQIPGFRWVRGISIEDTGKHFAPIIPRSLSLQAKVSEDWRLKNALQILAEVQSLNGGRRLSVQSPFEIINKTDHAILLDDANGDEEVSSEEDLMNDSTHSISSGKDDFEIERINPDESYNVSYLLLESALRLRGNHLGSIWIRPDQESSEDICSELDQDKSTVSNSRQVGYPSRPIQLAKILHETSLIFANANGDPNLANQFASGAEVSCPIFDETKTRKSTPFCYVVEVKRSPLVKSTDEELFRSTNTGAHDLQSPSKLAKGLKNPKSKNPKNANKGVMHSPVAYTLVIHPPIVIENLLPERGRFELMDATNRNVLWHGVLEAGQKVPVYTVGLDSPLMLLLNLGFCRTPVGEGALIHHGGGDGLFRAGWNTLGNAMKTSKEKVKRTLYTMTESKDIRGAGRLSILKGGMKKAASGSRKVGRLGFDTENEAIEESARGGMWRGDGFGAEDVASETNVVDSLGQRLTLLIDNVIGGGGQRRVSLYCPYWIVNTTEHSLKYRQENFQSFVSGTVSSPERDGSKPVDGSNRNDEGEELHSVEVQSSVFEGLQSIKLGTVHSGRPGALKCLKNGEGQRVKPATLATLISEDLPLNVVSRLAFMFNFQEEVISLGVGPPRLCLQLVDTSGSSQYSSAWSSGFGLDSVGVTQIVGMHCKDGRGLEVSVSISVAPGRLASYTKIVRICPRYIVVNQLSRPIRLWQDNSLLHPNLAVVEHSTNETADSQKWAFSSVQNTSEDKSHEYKSLFGQPTVIEEDGMDSQTTAHQAACFIATIPPSELVAFHLPDTRIDRLLRLDYGPHWNLSSSFPADVTGEYFLAMSRAKDLRLLPHVSTRAAPVYSFTLPPSGDEWSGELGVWFETDWGRERTLIVKGIKEGSYASYFTDIVVGDELIMIDDIPVDQLAFDEAMKYLKERLLVASAERNNQTESKESQLVLPFQIKRKVKRDLQADSIQSIDLTNDVVSLTFMTLEERMRRLRRKAVIGRSTTGSRESQRMLDHNDDSTFSQKKEPCRDLLVDMKFLFQSIFVFVRDAPHSNPPHRIINRSLQWAIYYRQRACDSHPWQHLSPGQSAAYTWEEPTKPKKLSVRVGDNEWIESGYHKGGRNNVKRDEHKGRHKRPFFSFQFIEDEEQGHFGVTKTVKLEEIGYIDKLPCPSKGDQGQYSPDARADTSLHCLVDTEGSTRVLVISDDMTSDDQSLVYRHLSNIRREIMNEEKRKARIDSLRRVLASVISASNTPDRQTMTSVRRMSFSDHDASDYTLESVDNPATSDVDIASFEDFQSELHDIVDFDEGQYITKTNQVIVQVLEATGLLSSDLNGLSDPYCQVSLKKHTSSFKSKETRSTYFVEKTLSPQWSQQSFVFDVPAKAAHDPKETRHFSLQCAIKSIQRFSKDKFLGQTHVQLRNLKDQKESVSWYPLMGKLGQREISKDLADRSRGSLKLRVQWVHDYTGLLDYYRLCSDRRLETLRKSKAGMKRQLKTLQETAKQKAEAAESFNMVGVPALAGIYKKKKIRRTSATSLSTNDMVGKRDERKPSRIIKGVRGTESRFKMSINVAKSIVVPGRPRAAKKRYQSDDSLLQALDTARNSLEVEDEFVDEDSDSSDSLEELSIESSEPSGDGVALVRVRTFSKSDSDALEPSPSISGNVDSVSSSRLVSLRRQCWEKRYSSSLGPFSQTPSFTSWNLSRAFANANSVKIQQHEDEPALHETAGGNDPSDSITSCIVDFLRPPASAPAIITERENDHVRELMQSRRLFSKASRRSLSSVVNPGGVLTIRPITALNLPDTFTGMFVKLRETVDSKVVPVWTDEKTLDAADLSHGDSLRRKKSRATGVVIRQHSVIDEGVSDFTDLAEMVNPLARWGRVKQNDLQIQVDPFETSKSLRLSIIGERLQSNVELGVLQIPLGPALECCAQSLEDFDEDRDKATPSGLPPAYVRWFPLMSPSDAIPVEGDMGRSVTPQESEKPKDDMFKEYFAPCIKLALMFKKDTDDNDDNYNPLQRASTDQYMYAKFDRISAALIDSSRIMELLSFATRDADVRLSVTKAKTRLAFAVGNIQLDQQRTTHESKAPVVLAPTPVKQPQPTVQFLCWKDNTRSKLDIDSYEYVALQVQEMDLKIEESWLFDAWEFYMEVAKSRETRAKLRRNNVKESRDVDSPMAFELHDDVGKTLQNAEEFLNLDGDQKARKLKKIYVRELILGYMKINLSYFKSPKSIFGASDLSEETLFDESIALFSSPNVLSMKRPEANEDDAFRQWSENVIEDGDEGPQLNFKVISQIFPSISEAPIRFQGKMIEHVFESEGDIWRSLRSYYSSESLKQFYKIVGSLDFVGNPTMVLSSFRTGLRDFIMQPSRELKHITKNPSRVGVGVLKGTLSLFSNSASGIFGFASNLGLTVGHTATMLTLDEHFQQLHSEQKAAQQRHYDRWKKKGFGHVTLMVSRPVHDIAFGVLSASTGLLTEPYRGAKKNGAVGFAKGVTVGLIGVVVKPVVGISDAFAHVMESIHDIAKSVNLLDTRFKPIERYRLPYVFGANRMLLPFNQVQSRSAQLLLAHPLDKRARKGDEILVISEALRMGQGLDQYVVVTSKRVALFKLNAVEGQGFVTSSLVWQVRFERGAKLSSSLGNRGHNVSLLYVSKFSADFVGRDKADDDSSYSLREVNLEESCQPKFDQDYSLELGRSTSAPETPKSFYPAGPTASAFRLRGTWPFGGTEDDGVTRFLVEAEFRQRSQLLRIHNAICCLSGDFDSLIHEGSRFDRHEGITSFGNLKFERQEIVHDGVNFDISFLYSSLEETPWEYNETIEVSPLFSQTLKASGRQGGPKWLADARARAMFVPPPPPQLPYNVDPTDKVVSGLLSELECGSRTPECVSEEIYKYAKALNFQQIKEELTCNMQYSRDATTEEAMNLARSQFTFSSVDSSMLPNESFVSNKPTPLRIHSPSESDHAQNDNFDEEMERGDDDDNSALSELTVNRLSDRDISIFKSCVSMDTPINDNSKLPIIDEKSSHDAEQQTTFSPNFDHIRSQSMDLQSVNSWASTSVGHDKTNLNDRLQRVEAMLERLVEQRPGAMSLANDSVAPDALSPARIGTNTVQGGSSSVGSLERMSPQTHVPNETLEVLLSEIADLKKQLAAKDALAQQISSRLDESEEASLSGTVDSKKKSRNLGYVFRRKR</sequence>
<dbReference type="PANTHER" id="PTHR16166">
    <property type="entry name" value="VACUOLAR PROTEIN SORTING-ASSOCIATED PROTEIN VPS13"/>
    <property type="match status" value="1"/>
</dbReference>
<dbReference type="InterPro" id="IPR026847">
    <property type="entry name" value="VPS13"/>
</dbReference>
<evidence type="ECO:0008006" key="8">
    <source>
        <dbReference type="Google" id="ProtNLM"/>
    </source>
</evidence>
<reference evidence="6 7" key="2">
    <citation type="journal article" date="2008" name="Nature">
        <title>The Phaeodactylum genome reveals the evolutionary history of diatom genomes.</title>
        <authorList>
            <person name="Bowler C."/>
            <person name="Allen A.E."/>
            <person name="Badger J.H."/>
            <person name="Grimwood J."/>
            <person name="Jabbari K."/>
            <person name="Kuo A."/>
            <person name="Maheswari U."/>
            <person name="Martens C."/>
            <person name="Maumus F."/>
            <person name="Otillar R.P."/>
            <person name="Rayko E."/>
            <person name="Salamov A."/>
            <person name="Vandepoele K."/>
            <person name="Beszteri B."/>
            <person name="Gruber A."/>
            <person name="Heijde M."/>
            <person name="Katinka M."/>
            <person name="Mock T."/>
            <person name="Valentin K."/>
            <person name="Verret F."/>
            <person name="Berges J.A."/>
            <person name="Brownlee C."/>
            <person name="Cadoret J.P."/>
            <person name="Chiovitti A."/>
            <person name="Choi C.J."/>
            <person name="Coesel S."/>
            <person name="De Martino A."/>
            <person name="Detter J.C."/>
            <person name="Durkin C."/>
            <person name="Falciatore A."/>
            <person name="Fournet J."/>
            <person name="Haruta M."/>
            <person name="Huysman M.J."/>
            <person name="Jenkins B.D."/>
            <person name="Jiroutova K."/>
            <person name="Jorgensen R.E."/>
            <person name="Joubert Y."/>
            <person name="Kaplan A."/>
            <person name="Kroger N."/>
            <person name="Kroth P.G."/>
            <person name="La Roche J."/>
            <person name="Lindquist E."/>
            <person name="Lommer M."/>
            <person name="Martin-Jezequel V."/>
            <person name="Lopez P.J."/>
            <person name="Lucas S."/>
            <person name="Mangogna M."/>
            <person name="McGinnis K."/>
            <person name="Medlin L.K."/>
            <person name="Montsant A."/>
            <person name="Oudot-Le Secq M.P."/>
            <person name="Napoli C."/>
            <person name="Obornik M."/>
            <person name="Parker M.S."/>
            <person name="Petit J.L."/>
            <person name="Porcel B.M."/>
            <person name="Poulsen N."/>
            <person name="Robison M."/>
            <person name="Rychlewski L."/>
            <person name="Rynearson T.A."/>
            <person name="Schmutz J."/>
            <person name="Shapiro H."/>
            <person name="Siaut M."/>
            <person name="Stanley M."/>
            <person name="Sussman M.R."/>
            <person name="Taylor A.R."/>
            <person name="Vardi A."/>
            <person name="von Dassow P."/>
            <person name="Vyverman W."/>
            <person name="Willis A."/>
            <person name="Wyrwicz L.S."/>
            <person name="Rokhsar D.S."/>
            <person name="Weissenbach J."/>
            <person name="Armbrust E.V."/>
            <person name="Green B.R."/>
            <person name="Van de Peer Y."/>
            <person name="Grigoriev I.V."/>
        </authorList>
    </citation>
    <scope>NUCLEOTIDE SEQUENCE [LARGE SCALE GENOMIC DNA]</scope>
    <source>
        <strain evidence="6 7">CCMP1335</strain>
    </source>
</reference>
<feature type="region of interest" description="Disordered" evidence="3">
    <location>
        <begin position="1590"/>
        <end position="1617"/>
    </location>
</feature>
<evidence type="ECO:0000256" key="3">
    <source>
        <dbReference type="SAM" id="MobiDB-lite"/>
    </source>
</evidence>
<evidence type="ECO:0000259" key="4">
    <source>
        <dbReference type="PROSITE" id="PS50004"/>
    </source>
</evidence>
<dbReference type="Pfam" id="PF25036">
    <property type="entry name" value="VPS13_VAB"/>
    <property type="match status" value="2"/>
</dbReference>
<keyword evidence="7" id="KW-1185">Reference proteome</keyword>
<dbReference type="PROSITE" id="PS50106">
    <property type="entry name" value="PDZ"/>
    <property type="match status" value="1"/>
</dbReference>
<reference evidence="6 7" key="1">
    <citation type="journal article" date="2004" name="Science">
        <title>The genome of the diatom Thalassiosira pseudonana: ecology, evolution, and metabolism.</title>
        <authorList>
            <person name="Armbrust E.V."/>
            <person name="Berges J.A."/>
            <person name="Bowler C."/>
            <person name="Green B.R."/>
            <person name="Martinez D."/>
            <person name="Putnam N.H."/>
            <person name="Zhou S."/>
            <person name="Allen A.E."/>
            <person name="Apt K.E."/>
            <person name="Bechner M."/>
            <person name="Brzezinski M.A."/>
            <person name="Chaal B.K."/>
            <person name="Chiovitti A."/>
            <person name="Davis A.K."/>
            <person name="Demarest M.S."/>
            <person name="Detter J.C."/>
            <person name="Glavina T."/>
            <person name="Goodstein D."/>
            <person name="Hadi M.Z."/>
            <person name="Hellsten U."/>
            <person name="Hildebrand M."/>
            <person name="Jenkins B.D."/>
            <person name="Jurka J."/>
            <person name="Kapitonov V.V."/>
            <person name="Kroger N."/>
            <person name="Lau W.W."/>
            <person name="Lane T.W."/>
            <person name="Larimer F.W."/>
            <person name="Lippmeier J.C."/>
            <person name="Lucas S."/>
            <person name="Medina M."/>
            <person name="Montsant A."/>
            <person name="Obornik M."/>
            <person name="Parker M.S."/>
            <person name="Palenik B."/>
            <person name="Pazour G.J."/>
            <person name="Richardson P.M."/>
            <person name="Rynearson T.A."/>
            <person name="Saito M.A."/>
            <person name="Schwartz D.C."/>
            <person name="Thamatrakoln K."/>
            <person name="Valentin K."/>
            <person name="Vardi A."/>
            <person name="Wilkerson F.P."/>
            <person name="Rokhsar D.S."/>
        </authorList>
    </citation>
    <scope>NUCLEOTIDE SEQUENCE [LARGE SCALE GENOMIC DNA]</scope>
    <source>
        <strain evidence="6 7">CCMP1335</strain>
    </source>
</reference>
<feature type="region of interest" description="Disordered" evidence="3">
    <location>
        <begin position="2620"/>
        <end position="2643"/>
    </location>
</feature>
<feature type="region of interest" description="Disordered" evidence="3">
    <location>
        <begin position="3105"/>
        <end position="3136"/>
    </location>
</feature>
<feature type="region of interest" description="Disordered" evidence="3">
    <location>
        <begin position="127"/>
        <end position="176"/>
    </location>
</feature>
<feature type="compositionally biased region" description="Polar residues" evidence="3">
    <location>
        <begin position="5769"/>
        <end position="5778"/>
    </location>
</feature>
<dbReference type="InParanoid" id="B8CBY6"/>
<dbReference type="PROSITE" id="PS50004">
    <property type="entry name" value="C2"/>
    <property type="match status" value="1"/>
</dbReference>
<dbReference type="PANTHER" id="PTHR16166:SF93">
    <property type="entry name" value="INTERMEMBRANE LIPID TRANSFER PROTEIN VPS13"/>
    <property type="match status" value="1"/>
</dbReference>
<feature type="region of interest" description="Disordered" evidence="3">
    <location>
        <begin position="5928"/>
        <end position="5952"/>
    </location>
</feature>
<feature type="coiled-coil region" evidence="2">
    <location>
        <begin position="4317"/>
        <end position="4344"/>
    </location>
</feature>
<dbReference type="InterPro" id="IPR000008">
    <property type="entry name" value="C2_dom"/>
</dbReference>
<evidence type="ECO:0000313" key="7">
    <source>
        <dbReference type="Proteomes" id="UP000001449"/>
    </source>
</evidence>
<dbReference type="GO" id="GO:0006623">
    <property type="term" value="P:protein targeting to vacuole"/>
    <property type="evidence" value="ECO:0000318"/>
    <property type="project" value="GO_Central"/>
</dbReference>
<feature type="compositionally biased region" description="Polar residues" evidence="3">
    <location>
        <begin position="674"/>
        <end position="694"/>
    </location>
</feature>
<evidence type="ECO:0000313" key="6">
    <source>
        <dbReference type="EMBL" id="EED88679.1"/>
    </source>
</evidence>
<dbReference type="SMART" id="SM00239">
    <property type="entry name" value="C2"/>
    <property type="match status" value="1"/>
</dbReference>
<feature type="domain" description="C2" evidence="4">
    <location>
        <begin position="4133"/>
        <end position="4269"/>
    </location>
</feature>
<gene>
    <name evidence="6" type="ORF">THAPSDRAFT_24753</name>
</gene>
<dbReference type="SUPFAM" id="SSF50156">
    <property type="entry name" value="PDZ domain-like"/>
    <property type="match status" value="1"/>
</dbReference>
<dbReference type="InterPro" id="IPR001478">
    <property type="entry name" value="PDZ"/>
</dbReference>
<feature type="compositionally biased region" description="Basic residues" evidence="3">
    <location>
        <begin position="660"/>
        <end position="671"/>
    </location>
</feature>
<keyword evidence="2" id="KW-0175">Coiled coil</keyword>
<feature type="region of interest" description="Disordered" evidence="3">
    <location>
        <begin position="480"/>
        <end position="500"/>
    </location>
</feature>
<dbReference type="PaxDb" id="35128-Thaps24753"/>
<feature type="compositionally biased region" description="Acidic residues" evidence="3">
    <location>
        <begin position="4445"/>
        <end position="4462"/>
    </location>
</feature>
<evidence type="ECO:0000259" key="5">
    <source>
        <dbReference type="PROSITE" id="PS50106"/>
    </source>
</evidence>
<dbReference type="SUPFAM" id="SSF49562">
    <property type="entry name" value="C2 domain (Calcium/lipid-binding domain, CaLB)"/>
    <property type="match status" value="1"/>
</dbReference>